<dbReference type="InterPro" id="IPR036388">
    <property type="entry name" value="WH-like_DNA-bd_sf"/>
</dbReference>
<dbReference type="Gene3D" id="1.10.1740.10">
    <property type="match status" value="1"/>
</dbReference>
<dbReference type="InterPro" id="IPR013324">
    <property type="entry name" value="RNA_pol_sigma_r3/r4-like"/>
</dbReference>
<proteinExistence type="inferred from homology"/>
<dbReference type="PANTHER" id="PTHR47756">
    <property type="entry name" value="BLL6612 PROTEIN-RELATED"/>
    <property type="match status" value="1"/>
</dbReference>
<comment type="similarity">
    <text evidence="1">Belongs to the sigma-70 factor family. ECF subfamily.</text>
</comment>
<sequence>MTVTGVEDVWRQESAHVLGALLRVHPDLPDCEDAAQEALIAASQQWTRDGLPADPRAWLIRVAHRRLIDQMRSDAARTRREVADGMARRLDDPDPAAVEIGSAYDDSLRLMMMCAHPALRRPSQVAITLRCVGGLTTAEIAAAYLVPEATMAQRLSRARATLKDEEFCSPAPDELPERIACVLDVCHLIFNEGHTRTSGPDLQGIELTDEAIRLTRMVRGILPEHDEATGLLALMLLTQARSCGRVDHLGDLIPLKDQDRSQWDRELIREGVALLEEVLPEGPVGRYQLQAAIAAVHAGAESYEATDWLQINLLYGMLAQVAPSPAVTLNRAVAVAMSLGPEHGIEIVRELLEHPAMQRHHRAHAVLAHLLEQSGDLAAAREHYVLAARLTQSVPEQRYLNRRVEALDHR</sequence>
<dbReference type="GO" id="GO:0016987">
    <property type="term" value="F:sigma factor activity"/>
    <property type="evidence" value="ECO:0007669"/>
    <property type="project" value="UniProtKB-KW"/>
</dbReference>
<dbReference type="Pfam" id="PF08281">
    <property type="entry name" value="Sigma70_r4_2"/>
    <property type="match status" value="1"/>
</dbReference>
<dbReference type="NCBIfam" id="TIGR02937">
    <property type="entry name" value="sigma70-ECF"/>
    <property type="match status" value="1"/>
</dbReference>
<reference evidence="8" key="1">
    <citation type="submission" date="2016-10" db="EMBL/GenBank/DDBJ databases">
        <title>Draft Genome Sequence of Nocardioides luteus Strain BAFB, an Alkane-Degrading Bacterium Isolated from JP-7 Polluted Soil.</title>
        <authorList>
            <person name="Brown L."/>
            <person name="Ruiz O.N."/>
            <person name="Gunasekera T."/>
        </authorList>
    </citation>
    <scope>NUCLEOTIDE SEQUENCE [LARGE SCALE GENOMIC DNA]</scope>
    <source>
        <strain evidence="8">BAFB</strain>
    </source>
</reference>
<evidence type="ECO:0000256" key="1">
    <source>
        <dbReference type="ARBA" id="ARBA00010641"/>
    </source>
</evidence>
<name>A0A1J4N8U1_9ACTN</name>
<dbReference type="EMBL" id="JZDQ02000009">
    <property type="protein sequence ID" value="OIJ27391.1"/>
    <property type="molecule type" value="Genomic_DNA"/>
</dbReference>
<evidence type="ECO:0000259" key="6">
    <source>
        <dbReference type="Pfam" id="PF08281"/>
    </source>
</evidence>
<dbReference type="SUPFAM" id="SSF88946">
    <property type="entry name" value="Sigma2 domain of RNA polymerase sigma factors"/>
    <property type="match status" value="1"/>
</dbReference>
<evidence type="ECO:0000313" key="8">
    <source>
        <dbReference type="EMBL" id="OIJ27391.1"/>
    </source>
</evidence>
<dbReference type="RefSeq" id="WP_045550551.1">
    <property type="nucleotide sequence ID" value="NZ_JZDQ02000009.1"/>
</dbReference>
<keyword evidence="2" id="KW-0805">Transcription regulation</keyword>
<keyword evidence="9" id="KW-1185">Reference proteome</keyword>
<dbReference type="OrthoDB" id="9780299at2"/>
<evidence type="ECO:0000259" key="7">
    <source>
        <dbReference type="Pfam" id="PF20239"/>
    </source>
</evidence>
<dbReference type="STRING" id="1844.UG56_008440"/>
<dbReference type="InterPro" id="IPR014284">
    <property type="entry name" value="RNA_pol_sigma-70_dom"/>
</dbReference>
<dbReference type="SUPFAM" id="SSF88659">
    <property type="entry name" value="Sigma3 and sigma4 domains of RNA polymerase sigma factors"/>
    <property type="match status" value="1"/>
</dbReference>
<feature type="domain" description="RNA polymerase sigma factor 70 region 4 type 2" evidence="6">
    <location>
        <begin position="111"/>
        <end position="162"/>
    </location>
</feature>
<gene>
    <name evidence="8" type="ORF">UG56_008440</name>
</gene>
<dbReference type="Pfam" id="PF04542">
    <property type="entry name" value="Sigma70_r2"/>
    <property type="match status" value="1"/>
</dbReference>
<feature type="domain" description="RNA polymerase sigma-70 region 2" evidence="5">
    <location>
        <begin position="13"/>
        <end position="75"/>
    </location>
</feature>
<protein>
    <submittedName>
        <fullName evidence="8">Siderophore-interacting protein</fullName>
    </submittedName>
</protein>
<evidence type="ECO:0000256" key="2">
    <source>
        <dbReference type="ARBA" id="ARBA00023015"/>
    </source>
</evidence>
<dbReference type="Proteomes" id="UP000033772">
    <property type="component" value="Unassembled WGS sequence"/>
</dbReference>
<evidence type="ECO:0000313" key="9">
    <source>
        <dbReference type="Proteomes" id="UP000033772"/>
    </source>
</evidence>
<evidence type="ECO:0000256" key="3">
    <source>
        <dbReference type="ARBA" id="ARBA00023082"/>
    </source>
</evidence>
<dbReference type="InterPro" id="IPR046531">
    <property type="entry name" value="DUF6596"/>
</dbReference>
<feature type="domain" description="DUF6596" evidence="7">
    <location>
        <begin position="178"/>
        <end position="277"/>
    </location>
</feature>
<accession>A0A1J4N8U1</accession>
<dbReference type="Pfam" id="PF20239">
    <property type="entry name" value="DUF6596"/>
    <property type="match status" value="1"/>
</dbReference>
<dbReference type="Gene3D" id="1.10.10.10">
    <property type="entry name" value="Winged helix-like DNA-binding domain superfamily/Winged helix DNA-binding domain"/>
    <property type="match status" value="1"/>
</dbReference>
<evidence type="ECO:0000259" key="5">
    <source>
        <dbReference type="Pfam" id="PF04542"/>
    </source>
</evidence>
<keyword evidence="4" id="KW-0804">Transcription</keyword>
<dbReference type="InterPro" id="IPR013325">
    <property type="entry name" value="RNA_pol_sigma_r2"/>
</dbReference>
<dbReference type="AlphaFoldDB" id="A0A1J4N8U1"/>
<evidence type="ECO:0000256" key="4">
    <source>
        <dbReference type="ARBA" id="ARBA00023163"/>
    </source>
</evidence>
<organism evidence="8 9">
    <name type="scientific">Nocardioides luteus</name>
    <dbReference type="NCBI Taxonomy" id="1844"/>
    <lineage>
        <taxon>Bacteria</taxon>
        <taxon>Bacillati</taxon>
        <taxon>Actinomycetota</taxon>
        <taxon>Actinomycetes</taxon>
        <taxon>Propionibacteriales</taxon>
        <taxon>Nocardioidaceae</taxon>
        <taxon>Nocardioides</taxon>
    </lineage>
</organism>
<dbReference type="GO" id="GO:0003677">
    <property type="term" value="F:DNA binding"/>
    <property type="evidence" value="ECO:0007669"/>
    <property type="project" value="InterPro"/>
</dbReference>
<dbReference type="GO" id="GO:0006352">
    <property type="term" value="P:DNA-templated transcription initiation"/>
    <property type="evidence" value="ECO:0007669"/>
    <property type="project" value="InterPro"/>
</dbReference>
<keyword evidence="3" id="KW-0731">Sigma factor</keyword>
<dbReference type="InterPro" id="IPR013249">
    <property type="entry name" value="RNA_pol_sigma70_r4_t2"/>
</dbReference>
<dbReference type="PANTHER" id="PTHR47756:SF2">
    <property type="entry name" value="BLL6612 PROTEIN"/>
    <property type="match status" value="1"/>
</dbReference>
<comment type="caution">
    <text evidence="8">The sequence shown here is derived from an EMBL/GenBank/DDBJ whole genome shotgun (WGS) entry which is preliminary data.</text>
</comment>
<dbReference type="InterPro" id="IPR007627">
    <property type="entry name" value="RNA_pol_sigma70_r2"/>
</dbReference>